<evidence type="ECO:0000256" key="2">
    <source>
        <dbReference type="ARBA" id="ARBA00004613"/>
    </source>
</evidence>
<dbReference type="InterPro" id="IPR050557">
    <property type="entry name" value="RTX_toxin/Mannuronan_C5-epim"/>
</dbReference>
<dbReference type="PRINTS" id="PR00313">
    <property type="entry name" value="CABNDNGRPT"/>
</dbReference>
<gene>
    <name evidence="9" type="ORF">Q5Y72_11755</name>
</gene>
<keyword evidence="3" id="KW-0964">Secreted</keyword>
<evidence type="ECO:0000256" key="7">
    <source>
        <dbReference type="ARBA" id="ARBA00023136"/>
    </source>
</evidence>
<comment type="caution">
    <text evidence="9">The sequence shown here is derived from an EMBL/GenBank/DDBJ whole genome shotgun (WGS) entry which is preliminary data.</text>
</comment>
<keyword evidence="5" id="KW-0677">Repeat</keyword>
<evidence type="ECO:0000313" key="10">
    <source>
        <dbReference type="Proteomes" id="UP001224997"/>
    </source>
</evidence>
<evidence type="ECO:0000256" key="6">
    <source>
        <dbReference type="ARBA" id="ARBA00023026"/>
    </source>
</evidence>
<dbReference type="InterPro" id="IPR003995">
    <property type="entry name" value="RTX_toxin_determinant-A"/>
</dbReference>
<evidence type="ECO:0000256" key="1">
    <source>
        <dbReference type="ARBA" id="ARBA00004370"/>
    </source>
</evidence>
<evidence type="ECO:0000313" key="9">
    <source>
        <dbReference type="EMBL" id="MDP5307765.1"/>
    </source>
</evidence>
<dbReference type="EMBL" id="JAVAMQ010000009">
    <property type="protein sequence ID" value="MDP5307765.1"/>
    <property type="molecule type" value="Genomic_DNA"/>
</dbReference>
<feature type="region of interest" description="Disordered" evidence="8">
    <location>
        <begin position="551"/>
        <end position="612"/>
    </location>
</feature>
<organism evidence="9 10">
    <name type="scientific">Paracoccus spongiarum</name>
    <dbReference type="NCBI Taxonomy" id="3064387"/>
    <lineage>
        <taxon>Bacteria</taxon>
        <taxon>Pseudomonadati</taxon>
        <taxon>Pseudomonadota</taxon>
        <taxon>Alphaproteobacteria</taxon>
        <taxon>Rhodobacterales</taxon>
        <taxon>Paracoccaceae</taxon>
        <taxon>Paracoccus</taxon>
    </lineage>
</organism>
<feature type="region of interest" description="Disordered" evidence="8">
    <location>
        <begin position="626"/>
        <end position="648"/>
    </location>
</feature>
<accession>A0ABT9JD73</accession>
<dbReference type="SUPFAM" id="SSF50956">
    <property type="entry name" value="Thermostable phytase (3-phytase)"/>
    <property type="match status" value="1"/>
</dbReference>
<dbReference type="PRINTS" id="PR01488">
    <property type="entry name" value="RTXTOXINA"/>
</dbReference>
<evidence type="ECO:0000256" key="4">
    <source>
        <dbReference type="ARBA" id="ARBA00022656"/>
    </source>
</evidence>
<keyword evidence="10" id="KW-1185">Reference proteome</keyword>
<dbReference type="SUPFAM" id="SSF51120">
    <property type="entry name" value="beta-Roll"/>
    <property type="match status" value="2"/>
</dbReference>
<name>A0ABT9JD73_9RHOB</name>
<evidence type="ECO:0000256" key="5">
    <source>
        <dbReference type="ARBA" id="ARBA00022737"/>
    </source>
</evidence>
<keyword evidence="4" id="KW-0800">Toxin</keyword>
<keyword evidence="6" id="KW-0843">Virulence</keyword>
<sequence length="648" mass="65637">MLAYRHVVTFGTTETSWLSNVTDLALTRIGGQMLLFSATHFGGGVASFAISDPDSPLAMIDSQPFLSTFTHQGMPELTLLSLGGTSQLHVGQLAGAEGQAVAIGASGQLDGFAPLLPEAQIGPRLTALGQFTGAAGDHLYSGHAGALRLVVQRLAGDGQLVTTSSVTLPASGAIEGASLDKILDVSIGGQRLLVAISSGGNFISAMQVSDDGILGPGQMHVAAQGSGYYIPSDAAILQAGGDTFLVVTGSTSSSLTVFRLSTDGTMVIADHIIDELTTRFQSATALATAVVGGRGFFFVGGADDGISVFTILPDGRLLHLDSIADTDGMTLADVGAIEAQVVDGKILLVVASTTETGLTQLLFDPGSIGQTAAAGAGVVVGGAGDDMLTAQPDTTRLEGGAGDDILVSGSGEITMIGGAGADTFVLSRVAGRIILHDYEHGVDRIDMSMLGMIRSTWQLSFAPQPFGMRITYGATTLDIRTSDGQPLSAADFDNAMFPVAHYLMPDLDPVAVTPEDTPTTVGRWIFGNDSAEQLLGAAGADNIAARGGNDTVSAGAGNDTVAGEGGDDRLRGGDGDDLIGGGDGGDVLFGDAGDDSLQGDAGDDTLFGDAGADLLQGGAGRDLLYGGEGNDRLYGEGDNDTLSGEAGD</sequence>
<reference evidence="9 10" key="1">
    <citation type="submission" date="2023-08" db="EMBL/GenBank/DDBJ databases">
        <authorList>
            <person name="Park J.-S."/>
        </authorList>
    </citation>
    <scope>NUCLEOTIDE SEQUENCE [LARGE SCALE GENOMIC DNA]</scope>
    <source>
        <strain evidence="9 10">2205BS29-5</strain>
    </source>
</reference>
<dbReference type="PANTHER" id="PTHR38340">
    <property type="entry name" value="S-LAYER PROTEIN"/>
    <property type="match status" value="1"/>
</dbReference>
<dbReference type="Proteomes" id="UP001224997">
    <property type="component" value="Unassembled WGS sequence"/>
</dbReference>
<dbReference type="Pfam" id="PF00353">
    <property type="entry name" value="HemolysinCabind"/>
    <property type="match status" value="4"/>
</dbReference>
<dbReference type="Gene3D" id="2.150.10.10">
    <property type="entry name" value="Serralysin-like metalloprotease, C-terminal"/>
    <property type="match status" value="3"/>
</dbReference>
<dbReference type="InterPro" id="IPR015943">
    <property type="entry name" value="WD40/YVTN_repeat-like_dom_sf"/>
</dbReference>
<dbReference type="Gene3D" id="2.130.10.10">
    <property type="entry name" value="YVTN repeat-like/Quinoprotein amine dehydrogenase"/>
    <property type="match status" value="1"/>
</dbReference>
<dbReference type="PROSITE" id="PS00330">
    <property type="entry name" value="HEMOLYSIN_CALCIUM"/>
    <property type="match status" value="2"/>
</dbReference>
<dbReference type="PANTHER" id="PTHR38340:SF1">
    <property type="entry name" value="S-LAYER PROTEIN"/>
    <property type="match status" value="1"/>
</dbReference>
<dbReference type="InterPro" id="IPR011049">
    <property type="entry name" value="Serralysin-like_metalloprot_C"/>
</dbReference>
<feature type="compositionally biased region" description="Gly residues" evidence="8">
    <location>
        <begin position="578"/>
        <end position="587"/>
    </location>
</feature>
<evidence type="ECO:0000256" key="3">
    <source>
        <dbReference type="ARBA" id="ARBA00022525"/>
    </source>
</evidence>
<dbReference type="InterPro" id="IPR018511">
    <property type="entry name" value="Hemolysin-typ_Ca-bd_CS"/>
</dbReference>
<protein>
    <submittedName>
        <fullName evidence="9">Calcium-binding protein</fullName>
    </submittedName>
</protein>
<comment type="subcellular location">
    <subcellularLocation>
        <location evidence="1">Membrane</location>
    </subcellularLocation>
    <subcellularLocation>
        <location evidence="2">Secreted</location>
    </subcellularLocation>
</comment>
<dbReference type="RefSeq" id="WP_305963614.1">
    <property type="nucleotide sequence ID" value="NZ_JAVAMQ010000009.1"/>
</dbReference>
<proteinExistence type="predicted"/>
<keyword evidence="7" id="KW-0472">Membrane</keyword>
<feature type="non-terminal residue" evidence="9">
    <location>
        <position position="648"/>
    </location>
</feature>
<dbReference type="InterPro" id="IPR001343">
    <property type="entry name" value="Hemolysn_Ca-bd"/>
</dbReference>
<evidence type="ECO:0000256" key="8">
    <source>
        <dbReference type="SAM" id="MobiDB-lite"/>
    </source>
</evidence>